<evidence type="ECO:0000313" key="2">
    <source>
        <dbReference type="EMBL" id="GAA1929805.1"/>
    </source>
</evidence>
<dbReference type="Proteomes" id="UP001501343">
    <property type="component" value="Unassembled WGS sequence"/>
</dbReference>
<name>A0ABP5B3T5_9MICO</name>
<sequence length="92" mass="10127">MSDEPVGRPRTRVARLTIALPVFLVAVVAIYLVFTGLAWTIFAPVFFYSGETTAGIIVGRILFWALMLGSMVAVGWGLVRWVLRGALSDRRS</sequence>
<keyword evidence="1" id="KW-0472">Membrane</keyword>
<dbReference type="EMBL" id="BAAAOF010000004">
    <property type="protein sequence ID" value="GAA1929805.1"/>
    <property type="molecule type" value="Genomic_DNA"/>
</dbReference>
<feature type="transmembrane region" description="Helical" evidence="1">
    <location>
        <begin position="18"/>
        <end position="41"/>
    </location>
</feature>
<gene>
    <name evidence="2" type="ORF">GCM10009775_22360</name>
</gene>
<accession>A0ABP5B3T5</accession>
<protein>
    <submittedName>
        <fullName evidence="2">Uncharacterized protein</fullName>
    </submittedName>
</protein>
<proteinExistence type="predicted"/>
<keyword evidence="1" id="KW-1133">Transmembrane helix</keyword>
<organism evidence="2 3">
    <name type="scientific">Microbacterium aoyamense</name>
    <dbReference type="NCBI Taxonomy" id="344166"/>
    <lineage>
        <taxon>Bacteria</taxon>
        <taxon>Bacillati</taxon>
        <taxon>Actinomycetota</taxon>
        <taxon>Actinomycetes</taxon>
        <taxon>Micrococcales</taxon>
        <taxon>Microbacteriaceae</taxon>
        <taxon>Microbacterium</taxon>
    </lineage>
</organism>
<reference evidence="3" key="1">
    <citation type="journal article" date="2019" name="Int. J. Syst. Evol. Microbiol.">
        <title>The Global Catalogue of Microorganisms (GCM) 10K type strain sequencing project: providing services to taxonomists for standard genome sequencing and annotation.</title>
        <authorList>
            <consortium name="The Broad Institute Genomics Platform"/>
            <consortium name="The Broad Institute Genome Sequencing Center for Infectious Disease"/>
            <person name="Wu L."/>
            <person name="Ma J."/>
        </authorList>
    </citation>
    <scope>NUCLEOTIDE SEQUENCE [LARGE SCALE GENOMIC DNA]</scope>
    <source>
        <strain evidence="3">JCM 14900</strain>
    </source>
</reference>
<dbReference type="RefSeq" id="WP_248148347.1">
    <property type="nucleotide sequence ID" value="NZ_BAAAOF010000004.1"/>
</dbReference>
<keyword evidence="3" id="KW-1185">Reference proteome</keyword>
<comment type="caution">
    <text evidence="2">The sequence shown here is derived from an EMBL/GenBank/DDBJ whole genome shotgun (WGS) entry which is preliminary data.</text>
</comment>
<keyword evidence="1" id="KW-0812">Transmembrane</keyword>
<evidence type="ECO:0000313" key="3">
    <source>
        <dbReference type="Proteomes" id="UP001501343"/>
    </source>
</evidence>
<feature type="transmembrane region" description="Helical" evidence="1">
    <location>
        <begin position="61"/>
        <end position="83"/>
    </location>
</feature>
<evidence type="ECO:0000256" key="1">
    <source>
        <dbReference type="SAM" id="Phobius"/>
    </source>
</evidence>